<dbReference type="Proteomes" id="UP001497623">
    <property type="component" value="Unassembled WGS sequence"/>
</dbReference>
<dbReference type="AlphaFoldDB" id="A0AAV2RP55"/>
<accession>A0AAV2RP55</accession>
<evidence type="ECO:0000313" key="2">
    <source>
        <dbReference type="EMBL" id="CAL4135686.1"/>
    </source>
</evidence>
<comment type="caution">
    <text evidence="2">The sequence shown here is derived from an EMBL/GenBank/DDBJ whole genome shotgun (WGS) entry which is preliminary data.</text>
</comment>
<sequence>MDTTAATDSTMSTTSTGDWLGDLVSTCATTATTTAAATAATVTTTTATTAATTGTTTAAGHSTCMDGSVPASGHHAGWPVHPGSAQAFPMPTPASASLPWLQQPPGFGYQFPTPLLHPMMGTWPQTGYMQPLAFNNSAQPSHPSFAPPGLTAPPLNLPTSNWQHSQGGLGSSAPAHNPAYAMDMGYSAQPIVLKPLDTPDVRSAAGGDKEDDSQCEDALSGDKDVFSYNMRARETFNKLSVL</sequence>
<reference evidence="2 3" key="1">
    <citation type="submission" date="2024-05" db="EMBL/GenBank/DDBJ databases">
        <authorList>
            <person name="Wallberg A."/>
        </authorList>
    </citation>
    <scope>NUCLEOTIDE SEQUENCE [LARGE SCALE GENOMIC DNA]</scope>
</reference>
<organism evidence="2 3">
    <name type="scientific">Meganyctiphanes norvegica</name>
    <name type="common">Northern krill</name>
    <name type="synonym">Thysanopoda norvegica</name>
    <dbReference type="NCBI Taxonomy" id="48144"/>
    <lineage>
        <taxon>Eukaryota</taxon>
        <taxon>Metazoa</taxon>
        <taxon>Ecdysozoa</taxon>
        <taxon>Arthropoda</taxon>
        <taxon>Crustacea</taxon>
        <taxon>Multicrustacea</taxon>
        <taxon>Malacostraca</taxon>
        <taxon>Eumalacostraca</taxon>
        <taxon>Eucarida</taxon>
        <taxon>Euphausiacea</taxon>
        <taxon>Euphausiidae</taxon>
        <taxon>Meganyctiphanes</taxon>
    </lineage>
</organism>
<proteinExistence type="predicted"/>
<feature type="non-terminal residue" evidence="2">
    <location>
        <position position="242"/>
    </location>
</feature>
<name>A0AAV2RP55_MEGNR</name>
<protein>
    <submittedName>
        <fullName evidence="2">Uncharacterized protein</fullName>
    </submittedName>
</protein>
<gene>
    <name evidence="2" type="ORF">MNOR_LOCUS27696</name>
</gene>
<evidence type="ECO:0000313" key="3">
    <source>
        <dbReference type="Proteomes" id="UP001497623"/>
    </source>
</evidence>
<feature type="region of interest" description="Disordered" evidence="1">
    <location>
        <begin position="198"/>
        <end position="219"/>
    </location>
</feature>
<keyword evidence="3" id="KW-1185">Reference proteome</keyword>
<dbReference type="EMBL" id="CAXKWB010029532">
    <property type="protein sequence ID" value="CAL4135686.1"/>
    <property type="molecule type" value="Genomic_DNA"/>
</dbReference>
<evidence type="ECO:0000256" key="1">
    <source>
        <dbReference type="SAM" id="MobiDB-lite"/>
    </source>
</evidence>